<keyword evidence="1" id="KW-0732">Signal</keyword>
<proteinExistence type="predicted"/>
<dbReference type="RefSeq" id="WP_061519664.1">
    <property type="nucleotide sequence ID" value="NZ_JRUE01000235.1"/>
</dbReference>
<dbReference type="InterPro" id="IPR007939">
    <property type="entry name" value="Cu-R_B_prcur"/>
</dbReference>
<dbReference type="GO" id="GO:0006878">
    <property type="term" value="P:intracellular copper ion homeostasis"/>
    <property type="evidence" value="ECO:0007669"/>
    <property type="project" value="InterPro"/>
</dbReference>
<dbReference type="GO" id="GO:0009279">
    <property type="term" value="C:cell outer membrane"/>
    <property type="evidence" value="ECO:0007669"/>
    <property type="project" value="InterPro"/>
</dbReference>
<dbReference type="Pfam" id="PF05275">
    <property type="entry name" value="CopB"/>
    <property type="match status" value="1"/>
</dbReference>
<comment type="caution">
    <text evidence="2">The sequence shown here is derived from an EMBL/GenBank/DDBJ whole genome shotgun (WGS) entry which is preliminary data.</text>
</comment>
<dbReference type="GO" id="GO:0005507">
    <property type="term" value="F:copper ion binding"/>
    <property type="evidence" value="ECO:0007669"/>
    <property type="project" value="InterPro"/>
</dbReference>
<feature type="signal peptide" evidence="1">
    <location>
        <begin position="1"/>
        <end position="32"/>
    </location>
</feature>
<protein>
    <submittedName>
        <fullName evidence="2">Copper resistance protein B</fullName>
    </submittedName>
</protein>
<name>A0A150HK41_9GAMM</name>
<organism evidence="2 3">
    <name type="scientific">Acinetobacter venetianus</name>
    <dbReference type="NCBI Taxonomy" id="52133"/>
    <lineage>
        <taxon>Bacteria</taxon>
        <taxon>Pseudomonadati</taxon>
        <taxon>Pseudomonadota</taxon>
        <taxon>Gammaproteobacteria</taxon>
        <taxon>Moraxellales</taxon>
        <taxon>Moraxellaceae</taxon>
        <taxon>Acinetobacter</taxon>
    </lineage>
</organism>
<accession>A0A150HK41</accession>
<feature type="chain" id="PRO_5007562732" evidence="1">
    <location>
        <begin position="33"/>
        <end position="297"/>
    </location>
</feature>
<sequence>MHITKQSPEMNKMLKLLLISSVVSTSSAITFANESHQMTEMDHSAHQMTSMNKASAIDHSQHQTIKAAPTDAVHHAHDHRREHGGQIYQATTLENAWTLDEHGRGRASTELKTWIGSDENKIFIKAHVEKAESEKADTETMALYSRNIADFWDVQAGVRYQYMPEQSLDKNQWSAVFGLHGLAPYFFETEAYLYAGQDQRWQLSLDTTRDFLFTQKLIAQPYLQADLVLSDKSKYAQKTGLSKLQAGVQTRYEINKKIMPFIDIAYAYHKGADKTLWQEGSDSEKGWLYGAGFTLKF</sequence>
<reference evidence="2 3" key="1">
    <citation type="journal article" date="2016" name="Sci. Rep.">
        <title>Genomic and phenotypic characterization of the species Acinetobacter venetianus.</title>
        <authorList>
            <person name="Fondi M."/>
            <person name="Maida I."/>
            <person name="Perrin E."/>
            <person name="Orlandini V."/>
            <person name="La Torre L."/>
            <person name="Bosi E."/>
            <person name="Negroni A."/>
            <person name="Zanaroli G."/>
            <person name="Fava F."/>
            <person name="Decorosi F."/>
            <person name="Giovannetti L."/>
            <person name="Viti C."/>
            <person name="Vaneechoutte M."/>
            <person name="Dijkshoorn L."/>
            <person name="Fani R."/>
        </authorList>
    </citation>
    <scope>NUCLEOTIDE SEQUENCE [LARGE SCALE GENOMIC DNA]</scope>
    <source>
        <strain evidence="2 3">LUH5627</strain>
    </source>
</reference>
<dbReference type="AlphaFoldDB" id="A0A150HK41"/>
<gene>
    <name evidence="2" type="primary">copB</name>
    <name evidence="2" type="ORF">AVENLUH5627_03155</name>
</gene>
<dbReference type="PATRIC" id="fig|52133.18.peg.3235"/>
<evidence type="ECO:0000313" key="2">
    <source>
        <dbReference type="EMBL" id="KXZ64088.1"/>
    </source>
</evidence>
<dbReference type="Proteomes" id="UP000075680">
    <property type="component" value="Unassembled WGS sequence"/>
</dbReference>
<dbReference type="EMBL" id="JRUE01000235">
    <property type="protein sequence ID" value="KXZ64088.1"/>
    <property type="molecule type" value="Genomic_DNA"/>
</dbReference>
<evidence type="ECO:0000313" key="3">
    <source>
        <dbReference type="Proteomes" id="UP000075680"/>
    </source>
</evidence>
<evidence type="ECO:0000256" key="1">
    <source>
        <dbReference type="SAM" id="SignalP"/>
    </source>
</evidence>